<accession>A0A0N1IJY4</accession>
<dbReference type="GO" id="GO:0005524">
    <property type="term" value="F:ATP binding"/>
    <property type="evidence" value="ECO:0007669"/>
    <property type="project" value="UniProtKB-KW"/>
</dbReference>
<dbReference type="GO" id="GO:0004618">
    <property type="term" value="F:phosphoglycerate kinase activity"/>
    <property type="evidence" value="ECO:0007669"/>
    <property type="project" value="UniProtKB-EC"/>
</dbReference>
<comment type="similarity">
    <text evidence="4 12">Belongs to the phosphoglycerate kinase family.</text>
</comment>
<reference evidence="14 15" key="1">
    <citation type="journal article" date="2015" name="PLoS Pathog.">
        <title>Leptomonas seymouri: Adaptations to the Dixenous Life Cycle Analyzed by Genome Sequencing, Transcriptome Profiling and Co-infection with Leishmania donovani.</title>
        <authorList>
            <person name="Kraeva N."/>
            <person name="Butenko A."/>
            <person name="Hlavacova J."/>
            <person name="Kostygov A."/>
            <person name="Myskova J."/>
            <person name="Grybchuk D."/>
            <person name="Lestinova T."/>
            <person name="Votypka J."/>
            <person name="Volf P."/>
            <person name="Opperdoes F."/>
            <person name="Flegontov P."/>
            <person name="Lukes J."/>
            <person name="Yurchenko V."/>
        </authorList>
    </citation>
    <scope>NUCLEOTIDE SEQUENCE [LARGE SCALE GENOMIC DNA]</scope>
    <source>
        <strain evidence="14 15">ATCC 30220</strain>
    </source>
</reference>
<dbReference type="AlphaFoldDB" id="A0A0N1IJY4"/>
<dbReference type="InterPro" id="IPR015824">
    <property type="entry name" value="Phosphoglycerate_kinase_N"/>
</dbReference>
<evidence type="ECO:0000256" key="5">
    <source>
        <dbReference type="ARBA" id="ARBA00013061"/>
    </source>
</evidence>
<dbReference type="Gene3D" id="3.40.50.1260">
    <property type="entry name" value="Phosphoglycerate kinase, N-terminal domain"/>
    <property type="match status" value="3"/>
</dbReference>
<dbReference type="EC" id="2.7.2.3" evidence="5 12"/>
<keyword evidence="8 12" id="KW-0418">Kinase</keyword>
<dbReference type="Proteomes" id="UP000038009">
    <property type="component" value="Unassembled WGS sequence"/>
</dbReference>
<dbReference type="OrthoDB" id="240349at2759"/>
<evidence type="ECO:0000256" key="1">
    <source>
        <dbReference type="ARBA" id="ARBA00000642"/>
    </source>
</evidence>
<dbReference type="GO" id="GO:0006094">
    <property type="term" value="P:gluconeogenesis"/>
    <property type="evidence" value="ECO:0007669"/>
    <property type="project" value="TreeGrafter"/>
</dbReference>
<dbReference type="CDD" id="cd00318">
    <property type="entry name" value="Phosphoglycerate_kinase"/>
    <property type="match status" value="1"/>
</dbReference>
<dbReference type="InterPro" id="IPR001576">
    <property type="entry name" value="Phosphoglycerate_kinase"/>
</dbReference>
<dbReference type="Pfam" id="PF00162">
    <property type="entry name" value="PGK"/>
    <property type="match status" value="2"/>
</dbReference>
<dbReference type="GO" id="GO:0043531">
    <property type="term" value="F:ADP binding"/>
    <property type="evidence" value="ECO:0007669"/>
    <property type="project" value="TreeGrafter"/>
</dbReference>
<keyword evidence="9" id="KW-0067">ATP-binding</keyword>
<dbReference type="InterPro" id="IPR036043">
    <property type="entry name" value="Phosphoglycerate_kinase_sf"/>
</dbReference>
<keyword evidence="10" id="KW-0460">Magnesium</keyword>
<keyword evidence="7" id="KW-0547">Nucleotide-binding</keyword>
<comment type="catalytic activity">
    <reaction evidence="1 12">
        <text>(2R)-3-phosphoglycerate + ATP = (2R)-3-phospho-glyceroyl phosphate + ADP</text>
        <dbReference type="Rhea" id="RHEA:14801"/>
        <dbReference type="ChEBI" id="CHEBI:30616"/>
        <dbReference type="ChEBI" id="CHEBI:57604"/>
        <dbReference type="ChEBI" id="CHEBI:58272"/>
        <dbReference type="ChEBI" id="CHEBI:456216"/>
        <dbReference type="EC" id="2.7.2.3"/>
    </reaction>
</comment>
<proteinExistence type="inferred from homology"/>
<dbReference type="PRINTS" id="PR00477">
    <property type="entry name" value="PHGLYCKINASE"/>
</dbReference>
<evidence type="ECO:0000256" key="10">
    <source>
        <dbReference type="ARBA" id="ARBA00022842"/>
    </source>
</evidence>
<evidence type="ECO:0000256" key="11">
    <source>
        <dbReference type="ARBA" id="ARBA00023152"/>
    </source>
</evidence>
<dbReference type="OMA" id="GPETNKK"/>
<dbReference type="UniPathway" id="UPA00109">
    <property type="reaction ID" value="UER00185"/>
</dbReference>
<keyword evidence="6 12" id="KW-0808">Transferase</keyword>
<evidence type="ECO:0000256" key="4">
    <source>
        <dbReference type="ARBA" id="ARBA00008982"/>
    </source>
</evidence>
<evidence type="ECO:0000256" key="3">
    <source>
        <dbReference type="ARBA" id="ARBA00004838"/>
    </source>
</evidence>
<sequence>MLSYQSIQIKKSVDDIWPVAGKRVLIRVDFNVPTSFGVIDDDFRIRSAIPTIRRIVDQGGICILISHLGRPTGVDYDTAIAEQEKRRAAVQIPSSKGKTAFFSGLSGDSKATILTWSSQREKAASLSTAYGSGKTAVFARLPDEEKRRLLLRFMNERKEELFPQLGSAVGYEKEFSLQPVAVKLAELLDQHVYFGHDCLGAKSDIAKLRCGEVMLLENLRFYTNENSEDERKRMQMARILASYADVYINDAFGTAHRDSASMTGVPKVLQQGAAGYLMEKEISYFSKVLNNPPRPLLAIIGGAQLSEKTQVLENLLDCVDSLFIGGAIAYTFLKARGNTIGTSHFEEACIPFAKRFLLLAAERQVRVRLPEDHVCYTHARPTDASFTTSGADIPDGCAGLDIGPQTIQAVSNLVKQCSSVIWNGPLGMFEMPYYAFGTFSVARVVSQCSVAKGTISIVGGGDTASAIVKSGEAARISHISTGGSASLELLEGKVLPAVAVLDNKE</sequence>
<dbReference type="SUPFAM" id="SSF53748">
    <property type="entry name" value="Phosphoglycerate kinase"/>
    <property type="match status" value="1"/>
</dbReference>
<comment type="cofactor">
    <cofactor evidence="2">
        <name>Mg(2+)</name>
        <dbReference type="ChEBI" id="CHEBI:18420"/>
    </cofactor>
</comment>
<evidence type="ECO:0000256" key="9">
    <source>
        <dbReference type="ARBA" id="ARBA00022840"/>
    </source>
</evidence>
<organism evidence="14 15">
    <name type="scientific">Leptomonas seymouri</name>
    <dbReference type="NCBI Taxonomy" id="5684"/>
    <lineage>
        <taxon>Eukaryota</taxon>
        <taxon>Discoba</taxon>
        <taxon>Euglenozoa</taxon>
        <taxon>Kinetoplastea</taxon>
        <taxon>Metakinetoplastina</taxon>
        <taxon>Trypanosomatida</taxon>
        <taxon>Trypanosomatidae</taxon>
        <taxon>Leishmaniinae</taxon>
        <taxon>Leptomonas</taxon>
    </lineage>
</organism>
<gene>
    <name evidence="14" type="ORF">ABL78_5309</name>
</gene>
<dbReference type="FunFam" id="3.40.50.1260:FF:000031">
    <property type="entry name" value="Phosphoglycerate kinase 1"/>
    <property type="match status" value="1"/>
</dbReference>
<evidence type="ECO:0000256" key="7">
    <source>
        <dbReference type="ARBA" id="ARBA00022741"/>
    </source>
</evidence>
<evidence type="ECO:0000313" key="15">
    <source>
        <dbReference type="Proteomes" id="UP000038009"/>
    </source>
</evidence>
<comment type="pathway">
    <text evidence="3 12">Carbohydrate degradation; glycolysis; pyruvate from D-glyceraldehyde 3-phosphate: step 2/5.</text>
</comment>
<dbReference type="EMBL" id="LJSK01000175">
    <property type="protein sequence ID" value="KPI85628.1"/>
    <property type="molecule type" value="Genomic_DNA"/>
</dbReference>
<comment type="caution">
    <text evidence="14">The sequence shown here is derived from an EMBL/GenBank/DDBJ whole genome shotgun (WGS) entry which is preliminary data.</text>
</comment>
<name>A0A0N1IJY4_LEPSE</name>
<keyword evidence="15" id="KW-1185">Reference proteome</keyword>
<protein>
    <recommendedName>
        <fullName evidence="5 12">Phosphoglycerate kinase</fullName>
        <ecNumber evidence="5 12">2.7.2.3</ecNumber>
    </recommendedName>
</protein>
<dbReference type="VEuPathDB" id="TriTrypDB:Lsey_0175_0080"/>
<evidence type="ECO:0000313" key="14">
    <source>
        <dbReference type="EMBL" id="KPI85628.1"/>
    </source>
</evidence>
<evidence type="ECO:0000256" key="6">
    <source>
        <dbReference type="ARBA" id="ARBA00022679"/>
    </source>
</evidence>
<dbReference type="PANTHER" id="PTHR11406:SF23">
    <property type="entry name" value="PHOSPHOGLYCERATE KINASE 1, CHLOROPLASTIC-RELATED"/>
    <property type="match status" value="1"/>
</dbReference>
<dbReference type="GO" id="GO:0005829">
    <property type="term" value="C:cytosol"/>
    <property type="evidence" value="ECO:0007669"/>
    <property type="project" value="TreeGrafter"/>
</dbReference>
<evidence type="ECO:0000256" key="13">
    <source>
        <dbReference type="RuleBase" id="RU000696"/>
    </source>
</evidence>
<dbReference type="InterPro" id="IPR015911">
    <property type="entry name" value="Phosphoglycerate_kinase_CS"/>
</dbReference>
<dbReference type="HAMAP" id="MF_00145">
    <property type="entry name" value="Phosphoglyc_kinase"/>
    <property type="match status" value="1"/>
</dbReference>
<keyword evidence="11" id="KW-0324">Glycolysis</keyword>
<evidence type="ECO:0000256" key="2">
    <source>
        <dbReference type="ARBA" id="ARBA00001946"/>
    </source>
</evidence>
<comment type="subunit">
    <text evidence="13">Monomer.</text>
</comment>
<dbReference type="PROSITE" id="PS00111">
    <property type="entry name" value="PGLYCERATE_KINASE"/>
    <property type="match status" value="1"/>
</dbReference>
<evidence type="ECO:0000256" key="12">
    <source>
        <dbReference type="RuleBase" id="RU000532"/>
    </source>
</evidence>
<dbReference type="GO" id="GO:0006096">
    <property type="term" value="P:glycolytic process"/>
    <property type="evidence" value="ECO:0007669"/>
    <property type="project" value="UniProtKB-UniPathway"/>
</dbReference>
<evidence type="ECO:0000256" key="8">
    <source>
        <dbReference type="ARBA" id="ARBA00022777"/>
    </source>
</evidence>
<dbReference type="PANTHER" id="PTHR11406">
    <property type="entry name" value="PHOSPHOGLYCERATE KINASE"/>
    <property type="match status" value="1"/>
</dbReference>